<feature type="region of interest" description="Disordered" evidence="5">
    <location>
        <begin position="348"/>
        <end position="375"/>
    </location>
</feature>
<feature type="domain" description="CENP-T/Histone H4 histone fold" evidence="6">
    <location>
        <begin position="372"/>
        <end position="479"/>
    </location>
</feature>
<feature type="region of interest" description="Disordered" evidence="5">
    <location>
        <begin position="282"/>
        <end position="332"/>
    </location>
</feature>
<keyword evidence="3" id="KW-0158">Chromosome</keyword>
<accession>A0A9W9WLE1</accession>
<dbReference type="GO" id="GO:0031297">
    <property type="term" value="P:replication fork processing"/>
    <property type="evidence" value="ECO:0007669"/>
    <property type="project" value="TreeGrafter"/>
</dbReference>
<dbReference type="Pfam" id="PF15511">
    <property type="entry name" value="CENP-T_C"/>
    <property type="match status" value="1"/>
</dbReference>
<dbReference type="SUPFAM" id="SSF47113">
    <property type="entry name" value="Histone-fold"/>
    <property type="match status" value="1"/>
</dbReference>
<dbReference type="GO" id="GO:0071821">
    <property type="term" value="C:FANCM-MHF complex"/>
    <property type="evidence" value="ECO:0007669"/>
    <property type="project" value="TreeGrafter"/>
</dbReference>
<dbReference type="GO" id="GO:0003682">
    <property type="term" value="F:chromatin binding"/>
    <property type="evidence" value="ECO:0007669"/>
    <property type="project" value="TreeGrafter"/>
</dbReference>
<evidence type="ECO:0000256" key="4">
    <source>
        <dbReference type="ARBA" id="ARBA00023242"/>
    </source>
</evidence>
<dbReference type="InterPro" id="IPR009072">
    <property type="entry name" value="Histone-fold"/>
</dbReference>
<keyword evidence="8" id="KW-1185">Reference proteome</keyword>
<feature type="region of interest" description="Disordered" evidence="5">
    <location>
        <begin position="65"/>
        <end position="110"/>
    </location>
</feature>
<organism evidence="7 8">
    <name type="scientific">Penicillium diatomitis</name>
    <dbReference type="NCBI Taxonomy" id="2819901"/>
    <lineage>
        <taxon>Eukaryota</taxon>
        <taxon>Fungi</taxon>
        <taxon>Dikarya</taxon>
        <taxon>Ascomycota</taxon>
        <taxon>Pezizomycotina</taxon>
        <taxon>Eurotiomycetes</taxon>
        <taxon>Eurotiomycetidae</taxon>
        <taxon>Eurotiales</taxon>
        <taxon>Aspergillaceae</taxon>
        <taxon>Penicillium</taxon>
    </lineage>
</organism>
<keyword evidence="4" id="KW-0539">Nucleus</keyword>
<dbReference type="GO" id="GO:0000712">
    <property type="term" value="P:resolution of meiotic recombination intermediates"/>
    <property type="evidence" value="ECO:0007669"/>
    <property type="project" value="TreeGrafter"/>
</dbReference>
<feature type="region of interest" description="Disordered" evidence="5">
    <location>
        <begin position="127"/>
        <end position="163"/>
    </location>
</feature>
<feature type="compositionally biased region" description="Acidic residues" evidence="5">
    <location>
        <begin position="321"/>
        <end position="330"/>
    </location>
</feature>
<evidence type="ECO:0000256" key="3">
    <source>
        <dbReference type="ARBA" id="ARBA00022454"/>
    </source>
</evidence>
<proteinExistence type="predicted"/>
<evidence type="ECO:0000256" key="1">
    <source>
        <dbReference type="ARBA" id="ARBA00004123"/>
    </source>
</evidence>
<comment type="subcellular location">
    <subcellularLocation>
        <location evidence="2">Chromosome</location>
    </subcellularLocation>
    <subcellularLocation>
        <location evidence="1">Nucleus</location>
    </subcellularLocation>
</comment>
<sequence>AVAPPQLTAMATPKARDRRSTANPNIGSNTPSGETTLTGLQRLPGHTRYPLTPSRLITTLTPSAQRSVSRFTPRAKASAAPSTPYGLRARQQRAANTPGRDRRRSGRIQRETTFDILRNLGRKLAPVSKPIESSPQEVLQPVEEEVDEIEELDNEPELERPRLSLPLQGSMEASEEGSPDIPPPRLSIAFDEEDLTYQSVEFPRRDLAIRDKQRLSMIDRGARMSEEFGDTRLESDEGIIEDTGIVGEDGFADDTMMSGGDFDRGGETEDLGRFHIEMNFPSPNAIPLDDEPLDDDIGDMDGFRLSPGDIQPAPGTPSDDGAGDDDDADAGFEFGLNFAPAASPSISPGLVGGGLRDEGLPTTGKQKRLSRHGIPVPNLPAGVVKKLASQFARNGSNSNTKISKATLAAIEQASSWYFEQVSQDLAAYSKHAGRKTIDESDVVTLLKRQRHINSSTTVFSLAQKHLPKELQQGMRLAMPP</sequence>
<feature type="compositionally biased region" description="Acidic residues" evidence="5">
    <location>
        <begin position="142"/>
        <end position="156"/>
    </location>
</feature>
<gene>
    <name evidence="7" type="ORF">N7539_009160</name>
</gene>
<reference evidence="7" key="2">
    <citation type="journal article" date="2023" name="IMA Fungus">
        <title>Comparative genomic study of the Penicillium genus elucidates a diverse pangenome and 15 lateral gene transfer events.</title>
        <authorList>
            <person name="Petersen C."/>
            <person name="Sorensen T."/>
            <person name="Nielsen M.R."/>
            <person name="Sondergaard T.E."/>
            <person name="Sorensen J.L."/>
            <person name="Fitzpatrick D.A."/>
            <person name="Frisvad J.C."/>
            <person name="Nielsen K.L."/>
        </authorList>
    </citation>
    <scope>NUCLEOTIDE SEQUENCE</scope>
    <source>
        <strain evidence="7">IBT 30728</strain>
    </source>
</reference>
<dbReference type="AlphaFoldDB" id="A0A9W9WLE1"/>
<dbReference type="FunFam" id="1.10.20.10:FF:000105">
    <property type="entry name" value="Inner kinetochore subunit cnp20"/>
    <property type="match status" value="1"/>
</dbReference>
<evidence type="ECO:0000256" key="5">
    <source>
        <dbReference type="SAM" id="MobiDB-lite"/>
    </source>
</evidence>
<evidence type="ECO:0000313" key="7">
    <source>
        <dbReference type="EMBL" id="KAJ5469542.1"/>
    </source>
</evidence>
<protein>
    <recommendedName>
        <fullName evidence="6">CENP-T/Histone H4 histone fold domain-containing protein</fullName>
    </recommendedName>
</protein>
<evidence type="ECO:0000256" key="2">
    <source>
        <dbReference type="ARBA" id="ARBA00004286"/>
    </source>
</evidence>
<dbReference type="Gene3D" id="1.10.20.10">
    <property type="entry name" value="Histone, subunit A"/>
    <property type="match status" value="1"/>
</dbReference>
<feature type="compositionally biased region" description="Polar residues" evidence="5">
    <location>
        <begin position="21"/>
        <end position="39"/>
    </location>
</feature>
<dbReference type="PANTHER" id="PTHR22980:SF5">
    <property type="entry name" value="CENP-T_HISTONE H4 HISTONE FOLD DOMAIN-CONTAINING PROTEIN"/>
    <property type="match status" value="1"/>
</dbReference>
<feature type="non-terminal residue" evidence="7">
    <location>
        <position position="480"/>
    </location>
</feature>
<dbReference type="Proteomes" id="UP001148312">
    <property type="component" value="Unassembled WGS sequence"/>
</dbReference>
<comment type="caution">
    <text evidence="7">The sequence shown here is derived from an EMBL/GenBank/DDBJ whole genome shotgun (WGS) entry which is preliminary data.</text>
</comment>
<dbReference type="GO" id="GO:0046982">
    <property type="term" value="F:protein heterodimerization activity"/>
    <property type="evidence" value="ECO:0007669"/>
    <property type="project" value="InterPro"/>
</dbReference>
<name>A0A9W9WLE1_9EURO</name>
<dbReference type="PANTHER" id="PTHR22980">
    <property type="entry name" value="CORTISTATIN"/>
    <property type="match status" value="1"/>
</dbReference>
<evidence type="ECO:0000313" key="8">
    <source>
        <dbReference type="Proteomes" id="UP001148312"/>
    </source>
</evidence>
<feature type="compositionally biased region" description="Acidic residues" evidence="5">
    <location>
        <begin position="288"/>
        <end position="299"/>
    </location>
</feature>
<dbReference type="GO" id="GO:0005694">
    <property type="term" value="C:chromosome"/>
    <property type="evidence" value="ECO:0007669"/>
    <property type="project" value="UniProtKB-SubCell"/>
</dbReference>
<feature type="region of interest" description="Disordered" evidence="5">
    <location>
        <begin position="1"/>
        <end position="52"/>
    </location>
</feature>
<dbReference type="InterPro" id="IPR035425">
    <property type="entry name" value="CENP-T/H4_C"/>
</dbReference>
<dbReference type="GeneID" id="81629005"/>
<reference evidence="7" key="1">
    <citation type="submission" date="2022-12" db="EMBL/GenBank/DDBJ databases">
        <authorList>
            <person name="Petersen C."/>
        </authorList>
    </citation>
    <scope>NUCLEOTIDE SEQUENCE</scope>
    <source>
        <strain evidence="7">IBT 30728</strain>
    </source>
</reference>
<dbReference type="EMBL" id="JAPWDQ010000015">
    <property type="protein sequence ID" value="KAJ5469542.1"/>
    <property type="molecule type" value="Genomic_DNA"/>
</dbReference>
<dbReference type="CDD" id="cd22920">
    <property type="entry name" value="HFD_CENP-T"/>
    <property type="match status" value="1"/>
</dbReference>
<dbReference type="RefSeq" id="XP_056786132.1">
    <property type="nucleotide sequence ID" value="XM_056938755.1"/>
</dbReference>
<evidence type="ECO:0000259" key="6">
    <source>
        <dbReference type="Pfam" id="PF15511"/>
    </source>
</evidence>